<dbReference type="VEuPathDB" id="TriTrypDB:TcCL_ESM05814"/>
<sequence length="102" mass="11594">MTKARRIQTASHNDTTVTVALRRRLLRGCEDAAAVVRVLCRRRDLAVQSSPPWRQSRSNGAAKKNGKSRTTRKEHLVCARCRLSKQHWPYCGLSGEEHVVEE</sequence>
<dbReference type="VEuPathDB" id="TriTrypDB:TcCLB.506149.29"/>
<name>A0A2V2VJ50_TRYCR</name>
<organism evidence="2 3">
    <name type="scientific">Trypanosoma cruzi</name>
    <dbReference type="NCBI Taxonomy" id="5693"/>
    <lineage>
        <taxon>Eukaryota</taxon>
        <taxon>Discoba</taxon>
        <taxon>Euglenozoa</taxon>
        <taxon>Kinetoplastea</taxon>
        <taxon>Metakinetoplastina</taxon>
        <taxon>Trypanosomatida</taxon>
        <taxon>Trypanosomatidae</taxon>
        <taxon>Trypanosoma</taxon>
        <taxon>Schizotrypanum</taxon>
    </lineage>
</organism>
<dbReference type="VEuPathDB" id="TriTrypDB:TcBrA4_0070730"/>
<evidence type="ECO:0000313" key="2">
    <source>
        <dbReference type="EMBL" id="PWU95686.1"/>
    </source>
</evidence>
<protein>
    <submittedName>
        <fullName evidence="2">Uncharacterized protein</fullName>
    </submittedName>
</protein>
<reference evidence="2 3" key="1">
    <citation type="journal article" date="2018" name="Microb. Genom.">
        <title>Expanding an expanded genome: long-read sequencing of Trypanosoma cruzi.</title>
        <authorList>
            <person name="Berna L."/>
            <person name="Rodriguez M."/>
            <person name="Chiribao M.L."/>
            <person name="Parodi-Talice A."/>
            <person name="Pita S."/>
            <person name="Rijo G."/>
            <person name="Alvarez-Valin F."/>
            <person name="Robello C."/>
        </authorList>
    </citation>
    <scope>NUCLEOTIDE SEQUENCE [LARGE SCALE GENOMIC DNA]</scope>
    <source>
        <strain evidence="2 3">Dm28c</strain>
    </source>
</reference>
<dbReference type="VEuPathDB" id="TriTrypDB:C4B63_21g1200c"/>
<proteinExistence type="predicted"/>
<dbReference type="VEuPathDB" id="TriTrypDB:TcG_08024"/>
<feature type="compositionally biased region" description="Polar residues" evidence="1">
    <location>
        <begin position="48"/>
        <end position="59"/>
    </location>
</feature>
<dbReference type="VEuPathDB" id="TriTrypDB:TcYC6_0063690"/>
<dbReference type="EMBL" id="PRFA01000021">
    <property type="protein sequence ID" value="PWU95686.1"/>
    <property type="molecule type" value="Genomic_DNA"/>
</dbReference>
<dbReference type="AlphaFoldDB" id="A0A2V2VJ50"/>
<gene>
    <name evidence="2" type="ORF">C4B63_21g1200c</name>
</gene>
<evidence type="ECO:0000313" key="3">
    <source>
        <dbReference type="Proteomes" id="UP000246121"/>
    </source>
</evidence>
<evidence type="ECO:0000256" key="1">
    <source>
        <dbReference type="SAM" id="MobiDB-lite"/>
    </source>
</evidence>
<feature type="region of interest" description="Disordered" evidence="1">
    <location>
        <begin position="47"/>
        <end position="74"/>
    </location>
</feature>
<comment type="caution">
    <text evidence="2">The sequence shown here is derived from an EMBL/GenBank/DDBJ whole genome shotgun (WGS) entry which is preliminary data.</text>
</comment>
<accession>A0A2V2VJ50</accession>
<dbReference type="VEuPathDB" id="TriTrypDB:TcCLB.505945.69"/>
<dbReference type="Proteomes" id="UP000246121">
    <property type="component" value="Unassembled WGS sequence"/>
</dbReference>